<reference evidence="1 2" key="1">
    <citation type="submission" date="2024-02" db="EMBL/GenBank/DDBJ databases">
        <title>Genome analysis and characterization of Microbaculum marinisediminis sp. nov., isolated from marine sediment.</title>
        <authorList>
            <person name="Du Z.-J."/>
            <person name="Ye Y.-Q."/>
            <person name="Zhang Z.-R."/>
            <person name="Yuan S.-M."/>
            <person name="Zhang X.-Y."/>
        </authorList>
    </citation>
    <scope>NUCLEOTIDE SEQUENCE [LARGE SCALE GENOMIC DNA]</scope>
    <source>
        <strain evidence="1 2">SDUM1044001</strain>
    </source>
</reference>
<dbReference type="InterPro" id="IPR046788">
    <property type="entry name" value="Methyltransf_35"/>
</dbReference>
<dbReference type="Proteomes" id="UP001378188">
    <property type="component" value="Unassembled WGS sequence"/>
</dbReference>
<name>A0AAW9RZ02_9HYPH</name>
<protein>
    <submittedName>
        <fullName evidence="1">O-methyltransferase</fullName>
    </submittedName>
</protein>
<keyword evidence="2" id="KW-1185">Reference proteome</keyword>
<dbReference type="Pfam" id="PF20553">
    <property type="entry name" value="Methyltransf_35"/>
    <property type="match status" value="1"/>
</dbReference>
<accession>A0AAW9RZ02</accession>
<evidence type="ECO:0000313" key="2">
    <source>
        <dbReference type="Proteomes" id="UP001378188"/>
    </source>
</evidence>
<organism evidence="1 2">
    <name type="scientific">Microbaculum marinum</name>
    <dbReference type="NCBI Taxonomy" id="1764581"/>
    <lineage>
        <taxon>Bacteria</taxon>
        <taxon>Pseudomonadati</taxon>
        <taxon>Pseudomonadota</taxon>
        <taxon>Alphaproteobacteria</taxon>
        <taxon>Hyphomicrobiales</taxon>
        <taxon>Tepidamorphaceae</taxon>
        <taxon>Microbaculum</taxon>
    </lineage>
</organism>
<proteinExistence type="predicted"/>
<dbReference type="AlphaFoldDB" id="A0AAW9RZ02"/>
<sequence>MAPSYRLIDYRLRPSKHVERIMLCEAFRRLQFHVLEDYQYVGLGSVFFADFRLIHRSLGISRMFSIEKHANHGERFEWNKPYSGITMMFGETEQRLTDVDFSTPTIIWLDYDGPLVRSVIGDIRTVAHSASHGSILVVTVNAHPRSPNEDGADMLDQIRSELGNERIPAKTDLTSLRGWGLANFYRRVGNSEILDALSTANGVREPAERLDYEQLFNFQYDDGAKMATFGGVFFDREKRAAFDACAFDRLMFNRNGAEPFRIRAPKLTLREIAHLERQLPLPEGTELDFGPMPQSDAQHYIELYRYLPTFVPVDLM</sequence>
<comment type="caution">
    <text evidence="1">The sequence shown here is derived from an EMBL/GenBank/DDBJ whole genome shotgun (WGS) entry which is preliminary data.</text>
</comment>
<evidence type="ECO:0000313" key="1">
    <source>
        <dbReference type="EMBL" id="MEJ8574153.1"/>
    </source>
</evidence>
<dbReference type="EMBL" id="JAZHOF010000010">
    <property type="protein sequence ID" value="MEJ8574153.1"/>
    <property type="molecule type" value="Genomic_DNA"/>
</dbReference>
<gene>
    <name evidence="1" type="ORF">V3328_21895</name>
</gene>
<dbReference type="RefSeq" id="WP_340331854.1">
    <property type="nucleotide sequence ID" value="NZ_JAZHOF010000010.1"/>
</dbReference>